<comment type="caution">
    <text evidence="1">The sequence shown here is derived from an EMBL/GenBank/DDBJ whole genome shotgun (WGS) entry which is preliminary data.</text>
</comment>
<protein>
    <recommendedName>
        <fullName evidence="3">Serine-threonine/tyrosine-protein kinase catalytic domain-containing protein</fullName>
    </recommendedName>
</protein>
<evidence type="ECO:0000313" key="2">
    <source>
        <dbReference type="Proteomes" id="UP000266861"/>
    </source>
</evidence>
<sequence>MKRCWDAKSEQRLTFEELAFYFDGYLINIKDEVKESEIYKQIEECSRLNLTNPVDNNNTNSLAIYTSRGFNFKNLPKPKNLNENDDKNTNELITKDCLITEEFNIEIP</sequence>
<accession>A0A397I753</accession>
<dbReference type="EMBL" id="PQFF01000252">
    <property type="protein sequence ID" value="RHZ70098.1"/>
    <property type="molecule type" value="Genomic_DNA"/>
</dbReference>
<keyword evidence="2" id="KW-1185">Reference proteome</keyword>
<dbReference type="AlphaFoldDB" id="A0A397I753"/>
<evidence type="ECO:0008006" key="3">
    <source>
        <dbReference type="Google" id="ProtNLM"/>
    </source>
</evidence>
<name>A0A397I753_9GLOM</name>
<evidence type="ECO:0000313" key="1">
    <source>
        <dbReference type="EMBL" id="RHZ70098.1"/>
    </source>
</evidence>
<dbReference type="Proteomes" id="UP000266861">
    <property type="component" value="Unassembled WGS sequence"/>
</dbReference>
<organism evidence="1 2">
    <name type="scientific">Diversispora epigaea</name>
    <dbReference type="NCBI Taxonomy" id="1348612"/>
    <lineage>
        <taxon>Eukaryota</taxon>
        <taxon>Fungi</taxon>
        <taxon>Fungi incertae sedis</taxon>
        <taxon>Mucoromycota</taxon>
        <taxon>Glomeromycotina</taxon>
        <taxon>Glomeromycetes</taxon>
        <taxon>Diversisporales</taxon>
        <taxon>Diversisporaceae</taxon>
        <taxon>Diversispora</taxon>
    </lineage>
</organism>
<reference evidence="1 2" key="1">
    <citation type="submission" date="2018-08" db="EMBL/GenBank/DDBJ databases">
        <title>Genome and evolution of the arbuscular mycorrhizal fungus Diversispora epigaea (formerly Glomus versiforme) and its bacterial endosymbionts.</title>
        <authorList>
            <person name="Sun X."/>
            <person name="Fei Z."/>
            <person name="Harrison M."/>
        </authorList>
    </citation>
    <scope>NUCLEOTIDE SEQUENCE [LARGE SCALE GENOMIC DNA]</scope>
    <source>
        <strain evidence="1 2">IT104</strain>
    </source>
</reference>
<proteinExistence type="predicted"/>
<gene>
    <name evidence="1" type="ORF">Glove_275g22</name>
</gene>